<feature type="domain" description="PRTase associated wHTH" evidence="3">
    <location>
        <begin position="310"/>
        <end position="388"/>
    </location>
</feature>
<dbReference type="Proteomes" id="UP000318017">
    <property type="component" value="Chromosome"/>
</dbReference>
<sequence>MPVDLKSLSLEVIDHSEEIQVWLNKFPEWRTVAIELLLQLKFVSSDVFSQWLKQTLQDNAASPCAIIAVRKLESEVTQLWDENGKLIRRSSSSLGSEDLVNSVIAALVKLDRERFVDHPHLDTMKEKQIHEIVLLDDSIGSGQRVIEFLTCLMKHKRILSWWNFGYIRLKIIAFSRTQEAEKRIINSLPGSDHPTRKFKRSSKVSFISEYVHDPAGIASTWGRRNQQIVDFCDSIDKIPWYARRGFGKTMSNLVFFHSVPDNLPGVLWYHDADWEGLFPKRNLPTWLPKLLGQTHNQQLGNVHPVSNEAMAVLRHCKRGITNENSIAWAMSLDCRVTKLLLQRLRGMGLLSDGNRITEASRALLRKKDGNTTSPDFDRSMYVPQTWCAGRVTVQPSEQVGAADLLQTDSDDGSPDSDGEVGKASLERTDAKTAAPSVSVAPLDPSARVSSAEPDTHGHKG</sequence>
<dbReference type="AlphaFoldDB" id="A0A518GFJ8"/>
<feature type="domain" description="PRTase-CE" evidence="2">
    <location>
        <begin position="20"/>
        <end position="279"/>
    </location>
</feature>
<dbReference type="InterPro" id="IPR056920">
    <property type="entry name" value="PRTase-CE"/>
</dbReference>
<evidence type="ECO:0000256" key="1">
    <source>
        <dbReference type="SAM" id="MobiDB-lite"/>
    </source>
</evidence>
<dbReference type="RefSeq" id="WP_145084660.1">
    <property type="nucleotide sequence ID" value="NZ_CP036298.1"/>
</dbReference>
<dbReference type="Pfam" id="PF24390">
    <property type="entry name" value="PRTase-CE"/>
    <property type="match status" value="1"/>
</dbReference>
<dbReference type="KEGG" id="ahel:Q31a_57600"/>
<gene>
    <name evidence="4" type="ORF">Q31a_57600</name>
</gene>
<evidence type="ECO:0000259" key="2">
    <source>
        <dbReference type="Pfam" id="PF24390"/>
    </source>
</evidence>
<accession>A0A518GFJ8</accession>
<evidence type="ECO:0000313" key="4">
    <source>
        <dbReference type="EMBL" id="QDV27371.1"/>
    </source>
</evidence>
<protein>
    <submittedName>
        <fullName evidence="4">Uncharacterized protein</fullName>
    </submittedName>
</protein>
<reference evidence="4 5" key="1">
    <citation type="submission" date="2019-02" db="EMBL/GenBank/DDBJ databases">
        <title>Deep-cultivation of Planctomycetes and their phenomic and genomic characterization uncovers novel biology.</title>
        <authorList>
            <person name="Wiegand S."/>
            <person name="Jogler M."/>
            <person name="Boedeker C."/>
            <person name="Pinto D."/>
            <person name="Vollmers J."/>
            <person name="Rivas-Marin E."/>
            <person name="Kohn T."/>
            <person name="Peeters S.H."/>
            <person name="Heuer A."/>
            <person name="Rast P."/>
            <person name="Oberbeckmann S."/>
            <person name="Bunk B."/>
            <person name="Jeske O."/>
            <person name="Meyerdierks A."/>
            <person name="Storesund J.E."/>
            <person name="Kallscheuer N."/>
            <person name="Luecker S."/>
            <person name="Lage O.M."/>
            <person name="Pohl T."/>
            <person name="Merkel B.J."/>
            <person name="Hornburger P."/>
            <person name="Mueller R.-W."/>
            <person name="Bruemmer F."/>
            <person name="Labrenz M."/>
            <person name="Spormann A.M."/>
            <person name="Op den Camp H."/>
            <person name="Overmann J."/>
            <person name="Amann R."/>
            <person name="Jetten M.S.M."/>
            <person name="Mascher T."/>
            <person name="Medema M.H."/>
            <person name="Devos D.P."/>
            <person name="Kaster A.-K."/>
            <person name="Ovreas L."/>
            <person name="Rohde M."/>
            <person name="Galperin M.Y."/>
            <person name="Jogler C."/>
        </authorList>
    </citation>
    <scope>NUCLEOTIDE SEQUENCE [LARGE SCALE GENOMIC DNA]</scope>
    <source>
        <strain evidence="4 5">Q31a</strain>
    </source>
</reference>
<dbReference type="Pfam" id="PF24409">
    <property type="entry name" value="wHTH-PRTase_assc"/>
    <property type="match status" value="1"/>
</dbReference>
<feature type="region of interest" description="Disordered" evidence="1">
    <location>
        <begin position="405"/>
        <end position="460"/>
    </location>
</feature>
<dbReference type="InterPro" id="IPR057055">
    <property type="entry name" value="wHTH-PRTase_assoc"/>
</dbReference>
<evidence type="ECO:0000313" key="5">
    <source>
        <dbReference type="Proteomes" id="UP000318017"/>
    </source>
</evidence>
<dbReference type="OrthoDB" id="2084254at2"/>
<proteinExistence type="predicted"/>
<organism evidence="4 5">
    <name type="scientific">Aureliella helgolandensis</name>
    <dbReference type="NCBI Taxonomy" id="2527968"/>
    <lineage>
        <taxon>Bacteria</taxon>
        <taxon>Pseudomonadati</taxon>
        <taxon>Planctomycetota</taxon>
        <taxon>Planctomycetia</taxon>
        <taxon>Pirellulales</taxon>
        <taxon>Pirellulaceae</taxon>
        <taxon>Aureliella</taxon>
    </lineage>
</organism>
<evidence type="ECO:0000259" key="3">
    <source>
        <dbReference type="Pfam" id="PF24409"/>
    </source>
</evidence>
<dbReference type="EMBL" id="CP036298">
    <property type="protein sequence ID" value="QDV27371.1"/>
    <property type="molecule type" value="Genomic_DNA"/>
</dbReference>
<name>A0A518GFJ8_9BACT</name>
<feature type="compositionally biased region" description="Acidic residues" evidence="1">
    <location>
        <begin position="408"/>
        <end position="418"/>
    </location>
</feature>
<keyword evidence="5" id="KW-1185">Reference proteome</keyword>